<dbReference type="InterPro" id="IPR051862">
    <property type="entry name" value="GT-like_domain_containing_1"/>
</dbReference>
<feature type="domain" description="tRNA-queuosine alpha-mannosyltransferase N-terminal" evidence="8">
    <location>
        <begin position="6"/>
        <end position="177"/>
    </location>
</feature>
<dbReference type="AlphaFoldDB" id="A0A382CPM6"/>
<evidence type="ECO:0000259" key="7">
    <source>
        <dbReference type="Pfam" id="PF00534"/>
    </source>
</evidence>
<comment type="catalytic activity">
    <reaction evidence="6">
        <text>queuosine(34) in tRNA(Asp) + GDP-alpha-D-mannose = O-4''-alpha-D-mannosylqueuosine(34) in tRNA(Asp) + GDP + H(+)</text>
        <dbReference type="Rhea" id="RHEA:12885"/>
        <dbReference type="Rhea" id="RHEA-COMP:18572"/>
        <dbReference type="Rhea" id="RHEA-COMP:18581"/>
        <dbReference type="ChEBI" id="CHEBI:15378"/>
        <dbReference type="ChEBI" id="CHEBI:57527"/>
        <dbReference type="ChEBI" id="CHEBI:58189"/>
        <dbReference type="ChEBI" id="CHEBI:194431"/>
        <dbReference type="ChEBI" id="CHEBI:194442"/>
        <dbReference type="EC" id="2.4.1.110"/>
    </reaction>
    <physiologicalReaction direction="left-to-right" evidence="6">
        <dbReference type="Rhea" id="RHEA:12886"/>
    </physiologicalReaction>
</comment>
<dbReference type="EMBL" id="UINC01035201">
    <property type="protein sequence ID" value="SVB27237.1"/>
    <property type="molecule type" value="Genomic_DNA"/>
</dbReference>
<dbReference type="InterPro" id="IPR001296">
    <property type="entry name" value="Glyco_trans_1"/>
</dbReference>
<reference evidence="9" key="1">
    <citation type="submission" date="2018-05" db="EMBL/GenBank/DDBJ databases">
        <authorList>
            <person name="Lanie J.A."/>
            <person name="Ng W.-L."/>
            <person name="Kazmierczak K.M."/>
            <person name="Andrzejewski T.M."/>
            <person name="Davidsen T.M."/>
            <person name="Wayne K.J."/>
            <person name="Tettelin H."/>
            <person name="Glass J.I."/>
            <person name="Rusch D."/>
            <person name="Podicherti R."/>
            <person name="Tsui H.-C.T."/>
            <person name="Winkler M.E."/>
        </authorList>
    </citation>
    <scope>NUCLEOTIDE SEQUENCE</scope>
</reference>
<dbReference type="Pfam" id="PF12038">
    <property type="entry name" value="QTMAN_N"/>
    <property type="match status" value="1"/>
</dbReference>
<protein>
    <recommendedName>
        <fullName evidence="5">tRNA-queuosine alpha-mannosyltransferase</fullName>
        <ecNumber evidence="4">2.4.1.110</ecNumber>
    </recommendedName>
</protein>
<dbReference type="Gene3D" id="3.40.50.2000">
    <property type="entry name" value="Glycogen Phosphorylase B"/>
    <property type="match status" value="2"/>
</dbReference>
<keyword evidence="2" id="KW-0328">Glycosyltransferase</keyword>
<dbReference type="CDD" id="cd03801">
    <property type="entry name" value="GT4_PimA-like"/>
    <property type="match status" value="1"/>
</dbReference>
<accession>A0A382CPM6</accession>
<feature type="domain" description="Glycosyl transferase family 1" evidence="7">
    <location>
        <begin position="191"/>
        <end position="319"/>
    </location>
</feature>
<evidence type="ECO:0000256" key="1">
    <source>
        <dbReference type="ARBA" id="ARBA00009481"/>
    </source>
</evidence>
<proteinExistence type="inferred from homology"/>
<evidence type="ECO:0000313" key="9">
    <source>
        <dbReference type="EMBL" id="SVB27237.1"/>
    </source>
</evidence>
<dbReference type="PANTHER" id="PTHR13615">
    <property type="entry name" value="GLYCOSYLTRANSFERASE-LIKE 1"/>
    <property type="match status" value="1"/>
</dbReference>
<evidence type="ECO:0000256" key="5">
    <source>
        <dbReference type="ARBA" id="ARBA00044539"/>
    </source>
</evidence>
<dbReference type="GO" id="GO:0016438">
    <property type="term" value="F:tRNA-queuosine(34) beta-mannosyltransferase activity"/>
    <property type="evidence" value="ECO:0007669"/>
    <property type="project" value="UniProtKB-EC"/>
</dbReference>
<gene>
    <name evidence="9" type="ORF">METZ01_LOCUS180091</name>
</gene>
<sequence length="375" mass="40910">MSYGRRVLLVEPYHGGSHAAWADGLVRHSRHRLAVVAHPGAFWRWRMRGGSLTLAEAAERVVAEHGLPEVVLVSGMVDLAAWLGFTRRFLGDPPVVLYLHENQLAYPVGPGQRPDEGLQIVNWTGMAVADQVWCNSAHQLDALFGALPSLLNRAPDQSHAHRLEVVRAASHVVPVGVELSDVPAGGTVGDGGPPLVLWNHRWDHDKNPEAVFRSLVKLADEGVDFQVAVAGENTRVDPREFTEAFHRLGERVVQVGYLPRGDYTALLGRADVVVSAALHEFFGIAVVEAMAAGAVPVLPDRLSYPELVPEQFHGAALYPDGGLTARLRDVLGDLEGWRSRVEGLAGAMRQFDWSVVVDDYDLRIESLAARSESQA</sequence>
<evidence type="ECO:0000256" key="6">
    <source>
        <dbReference type="ARBA" id="ARBA00048439"/>
    </source>
</evidence>
<evidence type="ECO:0000259" key="8">
    <source>
        <dbReference type="Pfam" id="PF12038"/>
    </source>
</evidence>
<dbReference type="InterPro" id="IPR022701">
    <property type="entry name" value="QTMAN_N"/>
</dbReference>
<dbReference type="PANTHER" id="PTHR13615:SF3">
    <property type="entry name" value="GLYCOSYLTRANSFERASE-LIKE DOMAIN-CONTAINING PROTEIN 1"/>
    <property type="match status" value="1"/>
</dbReference>
<organism evidence="9">
    <name type="scientific">marine metagenome</name>
    <dbReference type="NCBI Taxonomy" id="408172"/>
    <lineage>
        <taxon>unclassified sequences</taxon>
        <taxon>metagenomes</taxon>
        <taxon>ecological metagenomes</taxon>
    </lineage>
</organism>
<dbReference type="SUPFAM" id="SSF53756">
    <property type="entry name" value="UDP-Glycosyltransferase/glycogen phosphorylase"/>
    <property type="match status" value="1"/>
</dbReference>
<dbReference type="EC" id="2.4.1.110" evidence="4"/>
<evidence type="ECO:0000256" key="4">
    <source>
        <dbReference type="ARBA" id="ARBA00044517"/>
    </source>
</evidence>
<keyword evidence="3" id="KW-0808">Transferase</keyword>
<dbReference type="Pfam" id="PF00534">
    <property type="entry name" value="Glycos_transf_1"/>
    <property type="match status" value="1"/>
</dbReference>
<evidence type="ECO:0000256" key="2">
    <source>
        <dbReference type="ARBA" id="ARBA00022676"/>
    </source>
</evidence>
<comment type="similarity">
    <text evidence="1">Belongs to the glycosyltransferase group 1 family. Glycosyltransferase 4 subfamily.</text>
</comment>
<evidence type="ECO:0000256" key="3">
    <source>
        <dbReference type="ARBA" id="ARBA00022679"/>
    </source>
</evidence>
<name>A0A382CPM6_9ZZZZ</name>